<feature type="domain" description="DUF6594" evidence="2">
    <location>
        <begin position="91"/>
        <end position="253"/>
    </location>
</feature>
<feature type="transmembrane region" description="Helical" evidence="1">
    <location>
        <begin position="188"/>
        <end position="205"/>
    </location>
</feature>
<evidence type="ECO:0000259" key="2">
    <source>
        <dbReference type="Pfam" id="PF20237"/>
    </source>
</evidence>
<reference evidence="3 4" key="1">
    <citation type="journal article" date="2020" name="Genomics">
        <title>Complete, high-quality genomes from long-read metagenomic sequencing of two wolf lichen thalli reveals enigmatic genome architecture.</title>
        <authorList>
            <person name="McKenzie S.K."/>
            <person name="Walston R.F."/>
            <person name="Allen J.L."/>
        </authorList>
    </citation>
    <scope>NUCLEOTIDE SEQUENCE [LARGE SCALE GENOMIC DNA]</scope>
    <source>
        <strain evidence="3">WasteWater2</strain>
    </source>
</reference>
<organism evidence="3 4">
    <name type="scientific">Letharia columbiana</name>
    <dbReference type="NCBI Taxonomy" id="112416"/>
    <lineage>
        <taxon>Eukaryota</taxon>
        <taxon>Fungi</taxon>
        <taxon>Dikarya</taxon>
        <taxon>Ascomycota</taxon>
        <taxon>Pezizomycotina</taxon>
        <taxon>Lecanoromycetes</taxon>
        <taxon>OSLEUM clade</taxon>
        <taxon>Lecanoromycetidae</taxon>
        <taxon>Lecanorales</taxon>
        <taxon>Lecanorineae</taxon>
        <taxon>Parmeliaceae</taxon>
        <taxon>Letharia</taxon>
    </lineage>
</organism>
<evidence type="ECO:0000256" key="1">
    <source>
        <dbReference type="SAM" id="Phobius"/>
    </source>
</evidence>
<protein>
    <recommendedName>
        <fullName evidence="2">DUF6594 domain-containing protein</fullName>
    </recommendedName>
</protein>
<name>A0A8H6CQB1_9LECA</name>
<dbReference type="OrthoDB" id="3546297at2759"/>
<proteinExistence type="predicted"/>
<keyword evidence="1" id="KW-0472">Membrane</keyword>
<dbReference type="RefSeq" id="XP_037159148.1">
    <property type="nucleotide sequence ID" value="XM_037313970.1"/>
</dbReference>
<accession>A0A8H6CQB1</accession>
<keyword evidence="4" id="KW-1185">Reference proteome</keyword>
<dbReference type="GeneID" id="59293734"/>
<gene>
    <name evidence="3" type="ORF">HO173_012097</name>
</gene>
<dbReference type="Proteomes" id="UP000578531">
    <property type="component" value="Unassembled WGS sequence"/>
</dbReference>
<dbReference type="AlphaFoldDB" id="A0A8H6CQB1"/>
<evidence type="ECO:0000313" key="4">
    <source>
        <dbReference type="Proteomes" id="UP000578531"/>
    </source>
</evidence>
<keyword evidence="1" id="KW-1133">Transmembrane helix</keyword>
<dbReference type="Pfam" id="PF20237">
    <property type="entry name" value="DUF6594"/>
    <property type="match status" value="1"/>
</dbReference>
<evidence type="ECO:0000313" key="3">
    <source>
        <dbReference type="EMBL" id="KAF6227657.1"/>
    </source>
</evidence>
<dbReference type="EMBL" id="JACCJC010000083">
    <property type="protein sequence ID" value="KAF6227657.1"/>
    <property type="molecule type" value="Genomic_DNA"/>
</dbReference>
<dbReference type="InterPro" id="IPR046529">
    <property type="entry name" value="DUF6594"/>
</dbReference>
<feature type="transmembrane region" description="Helical" evidence="1">
    <location>
        <begin position="241"/>
        <end position="260"/>
    </location>
</feature>
<keyword evidence="1" id="KW-0812">Transmembrane</keyword>
<sequence length="262" mass="29653">MPLDNDVENGTDHGRRRSFQGTEDFFRMLYNAAFNDVMKEEKICPLFTEDGFRGVPTVRIRTLQHMTIIHLKRKLAILAEDIMSSKTTTEAKMDRVQETLKDYVTALRDLKYMLEMPSKDPKVAKSLQDLLYLNAYDPSDLAIMVDANLVKELPQKPRLHVSDYMGEGGRNYREDTKQRLIEELLNRVRMALFGGVAVVVPMLIMTLHRTLLTTLLTTSLFVLAVGLILAWSMDRAEPKDILTATAAYAAVLVVFVGTTLPA</sequence>
<feature type="transmembrane region" description="Helical" evidence="1">
    <location>
        <begin position="211"/>
        <end position="229"/>
    </location>
</feature>
<comment type="caution">
    <text evidence="3">The sequence shown here is derived from an EMBL/GenBank/DDBJ whole genome shotgun (WGS) entry which is preliminary data.</text>
</comment>